<dbReference type="EMBL" id="LN890280">
    <property type="protein sequence ID" value="CUR51169.1"/>
    <property type="molecule type" value="Genomic_DNA"/>
</dbReference>
<name>A0A128A1D1_9ARCH</name>
<evidence type="ECO:0000313" key="2">
    <source>
        <dbReference type="Proteomes" id="UP000196239"/>
    </source>
</evidence>
<protein>
    <submittedName>
        <fullName evidence="1">Uncharacterized protein</fullName>
    </submittedName>
</protein>
<proteinExistence type="predicted"/>
<organism evidence="1 2">
    <name type="scientific">Nitrosotalea devaniterrae</name>
    <dbReference type="NCBI Taxonomy" id="1078905"/>
    <lineage>
        <taxon>Archaea</taxon>
        <taxon>Nitrososphaerota</taxon>
        <taxon>Nitrososphaeria</taxon>
        <taxon>Nitrosotaleales</taxon>
        <taxon>Nitrosotaleaceae</taxon>
        <taxon>Nitrosotalea</taxon>
    </lineage>
</organism>
<sequence>MQILKAQLCLLKELDPNTKKTSTITFRLDENTIDGLRNESSNRRVSTNTLVNQALRQFLDWGMYESTVGFVIINKQVFIHVFGKLSQKEIIDIATRVGKDEVKNIALFMKGRMDIKSFLAWFELRMINSSVQVSHIHEDNHFHRYVMKHELGKNWSIYHKTILELIFEEVFNKKIDVKIDKTMISFEFSE</sequence>
<gene>
    <name evidence="1" type="ORF">NDEV_0404</name>
</gene>
<keyword evidence="2" id="KW-1185">Reference proteome</keyword>
<dbReference type="Proteomes" id="UP000196239">
    <property type="component" value="Chromosome 1"/>
</dbReference>
<reference evidence="2" key="1">
    <citation type="submission" date="2015-10" db="EMBL/GenBank/DDBJ databases">
        <authorList>
            <person name="Lehtovirta-Morley L.E."/>
            <person name="Vieille C."/>
        </authorList>
    </citation>
    <scope>NUCLEOTIDE SEQUENCE [LARGE SCALE GENOMIC DNA]</scope>
</reference>
<evidence type="ECO:0000313" key="1">
    <source>
        <dbReference type="EMBL" id="CUR51169.1"/>
    </source>
</evidence>
<dbReference type="AlphaFoldDB" id="A0A128A1D1"/>
<dbReference type="KEGG" id="ndv:NDEV_0404"/>
<accession>A0A128A1D1</accession>